<sequence length="402" mass="43054">MLRGAVRSSALRRAAAEVSRLPEFQEAQQHYSNLRLPAALRQLERVQQVMRHVPSPPVRLVASGALALALRSTGALRRESDVWVSASTLGLEPPLQLHALSSAAMCALHRNDGPEALRVCEEAAALYEAEAEADEWAAVFGVHRALALPDEAGSGAGQLESLLAALESRADAPPAVGVARLLLGDKLAALGRADAARPLWQRNVLPAEVRPSPARGGRACEAEGWRAQADAPAEPSHEALVLAVVSRVRLGRLAISELALEDAHDQLKCALQLCETRVGGDGVLLHHVVAELAAYYAAKPDPIVAEGLYRSAIDGLLSGKGRCAPTLVHARFAVTAMNSYAEMLANLEWNGAPRTSEADAVRRDIGKVRNDYAEAFPDFAQEPLVVDPWLDVLLDNDWLASE</sequence>
<accession>A0AB34K3B9</accession>
<evidence type="ECO:0000313" key="2">
    <source>
        <dbReference type="EMBL" id="KAL1528726.1"/>
    </source>
</evidence>
<dbReference type="AlphaFoldDB" id="A0AB34K3B9"/>
<evidence type="ECO:0008006" key="4">
    <source>
        <dbReference type="Google" id="ProtNLM"/>
    </source>
</evidence>
<feature type="region of interest" description="Disordered" evidence="1">
    <location>
        <begin position="210"/>
        <end position="231"/>
    </location>
</feature>
<reference evidence="2 3" key="1">
    <citation type="journal article" date="2024" name="Science">
        <title>Giant polyketide synthase enzymes in the biosynthesis of giant marine polyether toxins.</title>
        <authorList>
            <person name="Fallon T.R."/>
            <person name="Shende V.V."/>
            <person name="Wierzbicki I.H."/>
            <person name="Pendleton A.L."/>
            <person name="Watervoot N.F."/>
            <person name="Auber R.P."/>
            <person name="Gonzalez D.J."/>
            <person name="Wisecaver J.H."/>
            <person name="Moore B.S."/>
        </authorList>
    </citation>
    <scope>NUCLEOTIDE SEQUENCE [LARGE SCALE GENOMIC DNA]</scope>
    <source>
        <strain evidence="2 3">12B1</strain>
    </source>
</reference>
<keyword evidence="3" id="KW-1185">Reference proteome</keyword>
<dbReference type="Proteomes" id="UP001515480">
    <property type="component" value="Unassembled WGS sequence"/>
</dbReference>
<protein>
    <recommendedName>
        <fullName evidence="4">KIF-binding protein</fullName>
    </recommendedName>
</protein>
<comment type="caution">
    <text evidence="2">The sequence shown here is derived from an EMBL/GenBank/DDBJ whole genome shotgun (WGS) entry which is preliminary data.</text>
</comment>
<gene>
    <name evidence="2" type="ORF">AB1Y20_010059</name>
</gene>
<evidence type="ECO:0000256" key="1">
    <source>
        <dbReference type="SAM" id="MobiDB-lite"/>
    </source>
</evidence>
<name>A0AB34K3B9_PRYPA</name>
<organism evidence="2 3">
    <name type="scientific">Prymnesium parvum</name>
    <name type="common">Toxic golden alga</name>
    <dbReference type="NCBI Taxonomy" id="97485"/>
    <lineage>
        <taxon>Eukaryota</taxon>
        <taxon>Haptista</taxon>
        <taxon>Haptophyta</taxon>
        <taxon>Prymnesiophyceae</taxon>
        <taxon>Prymnesiales</taxon>
        <taxon>Prymnesiaceae</taxon>
        <taxon>Prymnesium</taxon>
    </lineage>
</organism>
<evidence type="ECO:0000313" key="3">
    <source>
        <dbReference type="Proteomes" id="UP001515480"/>
    </source>
</evidence>
<dbReference type="EMBL" id="JBGBPQ010000002">
    <property type="protein sequence ID" value="KAL1528726.1"/>
    <property type="molecule type" value="Genomic_DNA"/>
</dbReference>
<proteinExistence type="predicted"/>